<organism evidence="2 3">
    <name type="scientific">Corynebacterium renale</name>
    <dbReference type="NCBI Taxonomy" id="1724"/>
    <lineage>
        <taxon>Bacteria</taxon>
        <taxon>Bacillati</taxon>
        <taxon>Actinomycetota</taxon>
        <taxon>Actinomycetes</taxon>
        <taxon>Mycobacteriales</taxon>
        <taxon>Corynebacteriaceae</taxon>
        <taxon>Corynebacterium</taxon>
    </lineage>
</organism>
<dbReference type="STRING" id="1724.GCA_001044175_00779"/>
<evidence type="ECO:0000313" key="2">
    <source>
        <dbReference type="EMBL" id="PFG27387.1"/>
    </source>
</evidence>
<feature type="transmembrane region" description="Helical" evidence="1">
    <location>
        <begin position="112"/>
        <end position="131"/>
    </location>
</feature>
<gene>
    <name evidence="2" type="ORF">ATK06_0443</name>
</gene>
<protein>
    <submittedName>
        <fullName evidence="2">Uncharacterized protein</fullName>
    </submittedName>
</protein>
<keyword evidence="3" id="KW-1185">Reference proteome</keyword>
<comment type="caution">
    <text evidence="2">The sequence shown here is derived from an EMBL/GenBank/DDBJ whole genome shotgun (WGS) entry which is preliminary data.</text>
</comment>
<feature type="transmembrane region" description="Helical" evidence="1">
    <location>
        <begin position="60"/>
        <end position="81"/>
    </location>
</feature>
<sequence length="157" mass="16870">MPIELLPEKLKGPVRRLRKLMLTDSGVLVILGVFFLARGIGYLAGSGAPGIPAQLLPFPGWAWAIVWCVTGLVAVCCAKWWSSPIAGAALYVMAATLGLWGAAFILVSPAAFLDRGSGFLTIVVLAAWAVWRGRRTEITVRVTDKGVADALRPNERR</sequence>
<feature type="transmembrane region" description="Helical" evidence="1">
    <location>
        <begin position="88"/>
        <end position="106"/>
    </location>
</feature>
<keyword evidence="1" id="KW-1133">Transmembrane helix</keyword>
<evidence type="ECO:0000313" key="3">
    <source>
        <dbReference type="Proteomes" id="UP000221653"/>
    </source>
</evidence>
<keyword evidence="1" id="KW-0812">Transmembrane</keyword>
<reference evidence="2 3" key="1">
    <citation type="submission" date="2017-10" db="EMBL/GenBank/DDBJ databases">
        <title>Sequencing the genomes of 1000 actinobacteria strains.</title>
        <authorList>
            <person name="Klenk H.-P."/>
        </authorList>
    </citation>
    <scope>NUCLEOTIDE SEQUENCE [LARGE SCALE GENOMIC DNA]</scope>
    <source>
        <strain evidence="2 3">DSM 20688</strain>
    </source>
</reference>
<feature type="transmembrane region" description="Helical" evidence="1">
    <location>
        <begin position="20"/>
        <end position="40"/>
    </location>
</feature>
<name>A0A2A9DKX0_9CORY</name>
<dbReference type="OrthoDB" id="4422339at2"/>
<dbReference type="Proteomes" id="UP000221653">
    <property type="component" value="Unassembled WGS sequence"/>
</dbReference>
<accession>A0A2A9DKX0</accession>
<evidence type="ECO:0000256" key="1">
    <source>
        <dbReference type="SAM" id="Phobius"/>
    </source>
</evidence>
<proteinExistence type="predicted"/>
<dbReference type="RefSeq" id="WP_048378914.1">
    <property type="nucleotide sequence ID" value="NZ_LDYE01000002.1"/>
</dbReference>
<dbReference type="EMBL" id="PDJF01000001">
    <property type="protein sequence ID" value="PFG27387.1"/>
    <property type="molecule type" value="Genomic_DNA"/>
</dbReference>
<dbReference type="AlphaFoldDB" id="A0A2A9DKX0"/>
<keyword evidence="1" id="KW-0472">Membrane</keyword>